<gene>
    <name evidence="1" type="ORF">KAM382_25070</name>
</gene>
<dbReference type="Proteomes" id="UP000737420">
    <property type="component" value="Unassembled WGS sequence"/>
</dbReference>
<evidence type="ECO:0000313" key="2">
    <source>
        <dbReference type="Proteomes" id="UP000737420"/>
    </source>
</evidence>
<dbReference type="EMBL" id="BPOP01000024">
    <property type="protein sequence ID" value="GJB92446.1"/>
    <property type="molecule type" value="Genomic_DNA"/>
</dbReference>
<organism evidence="1 2">
    <name type="scientific">Aeromonas caviae</name>
    <name type="common">Aeromonas punctata</name>
    <dbReference type="NCBI Taxonomy" id="648"/>
    <lineage>
        <taxon>Bacteria</taxon>
        <taxon>Pseudomonadati</taxon>
        <taxon>Pseudomonadota</taxon>
        <taxon>Gammaproteobacteria</taxon>
        <taxon>Aeromonadales</taxon>
        <taxon>Aeromonadaceae</taxon>
        <taxon>Aeromonas</taxon>
    </lineage>
</organism>
<reference evidence="1 2" key="1">
    <citation type="submission" date="2021-07" db="EMBL/GenBank/DDBJ databases">
        <title>Draft genome sequence of carbapenem-resistant Aeromonas spp. in Japan.</title>
        <authorList>
            <person name="Maehana S."/>
            <person name="Suzuki M."/>
            <person name="Kitasato H."/>
        </authorList>
    </citation>
    <scope>NUCLEOTIDE SEQUENCE [LARGE SCALE GENOMIC DNA]</scope>
    <source>
        <strain evidence="1 2">KAM382</strain>
    </source>
</reference>
<comment type="caution">
    <text evidence="1">The sequence shown here is derived from an EMBL/GenBank/DDBJ whole genome shotgun (WGS) entry which is preliminary data.</text>
</comment>
<proteinExistence type="predicted"/>
<evidence type="ECO:0000313" key="1">
    <source>
        <dbReference type="EMBL" id="GJB92446.1"/>
    </source>
</evidence>
<sequence length="142" mass="15591">MSKPFGSGSVTVQPSRGLWQASYLGQKVTYSEARFGPMAEPLAHRALLKLQAGNSDPVSDDLQFKLPWRMLDAARQLGLSLGQLRQWMLTGMLNGHEIKPPMRDVKGVDRITGCELMMAQERLAKCKSGCHFAMGNSSNAVV</sequence>
<accession>A0ABD0B8N7</accession>
<dbReference type="AlphaFoldDB" id="A0ABD0B8N7"/>
<name>A0ABD0B8N7_AERCA</name>
<dbReference type="RefSeq" id="WP_203762656.1">
    <property type="nucleotide sequence ID" value="NZ_AP024402.1"/>
</dbReference>
<protein>
    <submittedName>
        <fullName evidence="1">Uncharacterized protein</fullName>
    </submittedName>
</protein>